<evidence type="ECO:0000313" key="1">
    <source>
        <dbReference type="EMBL" id="RYR47992.1"/>
    </source>
</evidence>
<name>A0A445CAL4_ARAHY</name>
<gene>
    <name evidence="1" type="ORF">Ahy_A07g033977</name>
</gene>
<sequence length="60" mass="6320">MSTCSQPAPQATAALMMMARAVSFVPKDIPAPSFSLGFIDSSQEETLIQEGRSASEKGKS</sequence>
<accession>A0A445CAL4</accession>
<protein>
    <submittedName>
        <fullName evidence="1">Uncharacterized protein</fullName>
    </submittedName>
</protein>
<dbReference type="EMBL" id="SDMP01000007">
    <property type="protein sequence ID" value="RYR47992.1"/>
    <property type="molecule type" value="Genomic_DNA"/>
</dbReference>
<organism evidence="1 2">
    <name type="scientific">Arachis hypogaea</name>
    <name type="common">Peanut</name>
    <dbReference type="NCBI Taxonomy" id="3818"/>
    <lineage>
        <taxon>Eukaryota</taxon>
        <taxon>Viridiplantae</taxon>
        <taxon>Streptophyta</taxon>
        <taxon>Embryophyta</taxon>
        <taxon>Tracheophyta</taxon>
        <taxon>Spermatophyta</taxon>
        <taxon>Magnoliopsida</taxon>
        <taxon>eudicotyledons</taxon>
        <taxon>Gunneridae</taxon>
        <taxon>Pentapetalae</taxon>
        <taxon>rosids</taxon>
        <taxon>fabids</taxon>
        <taxon>Fabales</taxon>
        <taxon>Fabaceae</taxon>
        <taxon>Papilionoideae</taxon>
        <taxon>50 kb inversion clade</taxon>
        <taxon>dalbergioids sensu lato</taxon>
        <taxon>Dalbergieae</taxon>
        <taxon>Pterocarpus clade</taxon>
        <taxon>Arachis</taxon>
    </lineage>
</organism>
<dbReference type="Proteomes" id="UP000289738">
    <property type="component" value="Chromosome A07"/>
</dbReference>
<reference evidence="1 2" key="1">
    <citation type="submission" date="2019-01" db="EMBL/GenBank/DDBJ databases">
        <title>Sequencing of cultivated peanut Arachis hypogaea provides insights into genome evolution and oil improvement.</title>
        <authorList>
            <person name="Chen X."/>
        </authorList>
    </citation>
    <scope>NUCLEOTIDE SEQUENCE [LARGE SCALE GENOMIC DNA]</scope>
    <source>
        <strain evidence="2">cv. Fuhuasheng</strain>
        <tissue evidence="1">Leaves</tissue>
    </source>
</reference>
<comment type="caution">
    <text evidence="1">The sequence shown here is derived from an EMBL/GenBank/DDBJ whole genome shotgun (WGS) entry which is preliminary data.</text>
</comment>
<proteinExistence type="predicted"/>
<keyword evidence="2" id="KW-1185">Reference proteome</keyword>
<evidence type="ECO:0000313" key="2">
    <source>
        <dbReference type="Proteomes" id="UP000289738"/>
    </source>
</evidence>
<dbReference type="AlphaFoldDB" id="A0A445CAL4"/>